<dbReference type="Gene3D" id="3.40.50.300">
    <property type="entry name" value="P-loop containing nucleotide triphosphate hydrolases"/>
    <property type="match status" value="2"/>
</dbReference>
<proteinExistence type="predicted"/>
<protein>
    <recommendedName>
        <fullName evidence="5">ABC transporter domain-containing protein</fullName>
    </recommendedName>
</protein>
<dbReference type="EMBL" id="MFQK01000049">
    <property type="protein sequence ID" value="OGH80407.1"/>
    <property type="molecule type" value="Genomic_DNA"/>
</dbReference>
<evidence type="ECO:0000256" key="3">
    <source>
        <dbReference type="ARBA" id="ARBA00022840"/>
    </source>
</evidence>
<evidence type="ECO:0000259" key="5">
    <source>
        <dbReference type="PROSITE" id="PS50893"/>
    </source>
</evidence>
<name>A0A1F6N8X6_9BACT</name>
<accession>A0A1F6N8X6</accession>
<evidence type="ECO:0000256" key="2">
    <source>
        <dbReference type="ARBA" id="ARBA00022741"/>
    </source>
</evidence>
<dbReference type="InterPro" id="IPR003593">
    <property type="entry name" value="AAA+_ATPase"/>
</dbReference>
<dbReference type="Proteomes" id="UP000178726">
    <property type="component" value="Unassembled WGS sequence"/>
</dbReference>
<dbReference type="InterPro" id="IPR027417">
    <property type="entry name" value="P-loop_NTPase"/>
</dbReference>
<keyword evidence="4" id="KW-0175">Coiled coil</keyword>
<dbReference type="PANTHER" id="PTHR19211:SF14">
    <property type="entry name" value="ATP-BINDING CASSETTE SUB-FAMILY F MEMBER 1"/>
    <property type="match status" value="1"/>
</dbReference>
<reference evidence="6 7" key="1">
    <citation type="journal article" date="2016" name="Nat. Commun.">
        <title>Thousands of microbial genomes shed light on interconnected biogeochemical processes in an aquifer system.</title>
        <authorList>
            <person name="Anantharaman K."/>
            <person name="Brown C.T."/>
            <person name="Hug L.A."/>
            <person name="Sharon I."/>
            <person name="Castelle C.J."/>
            <person name="Probst A.J."/>
            <person name="Thomas B.C."/>
            <person name="Singh A."/>
            <person name="Wilkins M.J."/>
            <person name="Karaoz U."/>
            <person name="Brodie E.L."/>
            <person name="Williams K.H."/>
            <person name="Hubbard S.S."/>
            <person name="Banfield J.F."/>
        </authorList>
    </citation>
    <scope>NUCLEOTIDE SEQUENCE [LARGE SCALE GENOMIC DNA]</scope>
</reference>
<keyword evidence="1" id="KW-0677">Repeat</keyword>
<comment type="caution">
    <text evidence="6">The sequence shown here is derived from an EMBL/GenBank/DDBJ whole genome shotgun (WGS) entry which is preliminary data.</text>
</comment>
<dbReference type="AlphaFoldDB" id="A0A1F6N8X6"/>
<dbReference type="SUPFAM" id="SSF52540">
    <property type="entry name" value="P-loop containing nucleoside triphosphate hydrolases"/>
    <property type="match status" value="2"/>
</dbReference>
<sequence>MHDSFKVNQTPAYCLANDLGTDYQAVTRIYQKFRLAIYYITELESTRLSRVKFVENIDLTRKIWYNHSLAHYLKNVNHGNVIVRFDQVTFDYHGHKLILDEADFSVRENAKITIMGQNGAGKSTIFKLITGEEQPESGRVSLGQNATIAIATQVMKPENREKTVEDFFASAFSKKTYDLPKRIKNILEVVNLQAPLDKKIHHFSGGQQARLLLSFALIQEPDILLLDEPTNNLDAAGIEHLTRFLIDYPKTCLVISHDANFLNAFTHGVLYLDSYTHKMEQYVGDYYEVLGEIEAQIERERAKNAQLKKSIQDRKDKINFFSHKGGKMRKLASKLRDQVEVAEEEMVDERQEDRTINDFTIPAQTDIVGSAVEIESVGVMIDHEFVRKKLLAPISLRKKQKLLVKGPNGIGKSTFLATLAAGTEPGAKITKDVNVGYYRQDFSGLDFEKTAYQALEEMMIEPWNQEIYATAAQFLLTAPLLKNKIGSLSEGQKGLLCYARFVLQKPGLLILDEPTNHINFRHLPIIGQALNNFEGAIILVSHAYEFVEQISVDQTLDLGAL</sequence>
<dbReference type="SMART" id="SM00382">
    <property type="entry name" value="AAA"/>
    <property type="match status" value="2"/>
</dbReference>
<evidence type="ECO:0000256" key="1">
    <source>
        <dbReference type="ARBA" id="ARBA00022737"/>
    </source>
</evidence>
<dbReference type="Pfam" id="PF00005">
    <property type="entry name" value="ABC_tran"/>
    <property type="match status" value="2"/>
</dbReference>
<dbReference type="InterPro" id="IPR003439">
    <property type="entry name" value="ABC_transporter-like_ATP-bd"/>
</dbReference>
<feature type="domain" description="ABC transporter" evidence="5">
    <location>
        <begin position="83"/>
        <end position="299"/>
    </location>
</feature>
<feature type="coiled-coil region" evidence="4">
    <location>
        <begin position="290"/>
        <end position="352"/>
    </location>
</feature>
<dbReference type="STRING" id="1798689.A3I29_02335"/>
<dbReference type="CDD" id="cd03221">
    <property type="entry name" value="ABCF_EF-3"/>
    <property type="match status" value="1"/>
</dbReference>
<dbReference type="GO" id="GO:0005524">
    <property type="term" value="F:ATP binding"/>
    <property type="evidence" value="ECO:0007669"/>
    <property type="project" value="UniProtKB-KW"/>
</dbReference>
<keyword evidence="3" id="KW-0067">ATP-binding</keyword>
<organism evidence="6 7">
    <name type="scientific">Candidatus Magasanikbacteria bacterium RIFCSPLOWO2_02_FULL_44_11</name>
    <dbReference type="NCBI Taxonomy" id="1798689"/>
    <lineage>
        <taxon>Bacteria</taxon>
        <taxon>Candidatus Magasanikiibacteriota</taxon>
    </lineage>
</organism>
<gene>
    <name evidence="6" type="ORF">A3I29_02335</name>
</gene>
<evidence type="ECO:0000313" key="6">
    <source>
        <dbReference type="EMBL" id="OGH80407.1"/>
    </source>
</evidence>
<evidence type="ECO:0000256" key="4">
    <source>
        <dbReference type="SAM" id="Coils"/>
    </source>
</evidence>
<dbReference type="InterPro" id="IPR050611">
    <property type="entry name" value="ABCF"/>
</dbReference>
<dbReference type="PANTHER" id="PTHR19211">
    <property type="entry name" value="ATP-BINDING TRANSPORT PROTEIN-RELATED"/>
    <property type="match status" value="1"/>
</dbReference>
<keyword evidence="2" id="KW-0547">Nucleotide-binding</keyword>
<evidence type="ECO:0000313" key="7">
    <source>
        <dbReference type="Proteomes" id="UP000178726"/>
    </source>
</evidence>
<dbReference type="PROSITE" id="PS50893">
    <property type="entry name" value="ABC_TRANSPORTER_2"/>
    <property type="match status" value="1"/>
</dbReference>
<dbReference type="GO" id="GO:0016887">
    <property type="term" value="F:ATP hydrolysis activity"/>
    <property type="evidence" value="ECO:0007669"/>
    <property type="project" value="InterPro"/>
</dbReference>